<dbReference type="RefSeq" id="WP_305996027.1">
    <property type="nucleotide sequence ID" value="NZ_JAVALS010000003.1"/>
</dbReference>
<name>A0ABT9IP85_9MICC</name>
<keyword evidence="1" id="KW-0472">Membrane</keyword>
<reference evidence="2 3" key="1">
    <citation type="submission" date="2023-08" db="EMBL/GenBank/DDBJ databases">
        <title>Arthrobacter horti sp. nov., isolated from forest soil.</title>
        <authorList>
            <person name="Park M."/>
        </authorList>
    </citation>
    <scope>NUCLEOTIDE SEQUENCE [LARGE SCALE GENOMIC DNA]</scope>
    <source>
        <strain evidence="2 3">YJM1</strain>
    </source>
</reference>
<keyword evidence="3" id="KW-1185">Reference proteome</keyword>
<evidence type="ECO:0000313" key="2">
    <source>
        <dbReference type="EMBL" id="MDP5226984.1"/>
    </source>
</evidence>
<evidence type="ECO:0000313" key="3">
    <source>
        <dbReference type="Proteomes" id="UP001232725"/>
    </source>
</evidence>
<accession>A0ABT9IP85</accession>
<evidence type="ECO:0000256" key="1">
    <source>
        <dbReference type="SAM" id="Phobius"/>
    </source>
</evidence>
<dbReference type="EMBL" id="JAVALS010000003">
    <property type="protein sequence ID" value="MDP5226984.1"/>
    <property type="molecule type" value="Genomic_DNA"/>
</dbReference>
<gene>
    <name evidence="2" type="ORF">Q9R02_07465</name>
</gene>
<evidence type="ECO:0008006" key="4">
    <source>
        <dbReference type="Google" id="ProtNLM"/>
    </source>
</evidence>
<comment type="caution">
    <text evidence="2">The sequence shown here is derived from an EMBL/GenBank/DDBJ whole genome shotgun (WGS) entry which is preliminary data.</text>
</comment>
<feature type="transmembrane region" description="Helical" evidence="1">
    <location>
        <begin position="258"/>
        <end position="278"/>
    </location>
</feature>
<proteinExistence type="predicted"/>
<organism evidence="2 3">
    <name type="scientific">Arthrobacter horti</name>
    <dbReference type="NCBI Taxonomy" id="3068273"/>
    <lineage>
        <taxon>Bacteria</taxon>
        <taxon>Bacillati</taxon>
        <taxon>Actinomycetota</taxon>
        <taxon>Actinomycetes</taxon>
        <taxon>Micrococcales</taxon>
        <taxon>Micrococcaceae</taxon>
        <taxon>Arthrobacter</taxon>
    </lineage>
</organism>
<keyword evidence="1" id="KW-1133">Transmembrane helix</keyword>
<protein>
    <recommendedName>
        <fullName evidence="4">WXG100 family type VII secretion target</fullName>
    </recommendedName>
</protein>
<dbReference type="Gene3D" id="1.10.287.1060">
    <property type="entry name" value="ESAT-6-like"/>
    <property type="match status" value="1"/>
</dbReference>
<keyword evidence="1" id="KW-0812">Transmembrane</keyword>
<sequence length="339" mass="33955">MAGFYGADPAQLRALAQNFKRGSTALQFQGKQLNEAVMSASAWKGPDAEGFRSDWNSHHRQALLSASRFLESSSGVLLQNAKEQETASAAAGGSTGGTAPGGKTPLETAVDLGKMAGKGIGITLGILGFKDNLLNSAAFIRTKKILDFAGEGLKDVLKPASYAIADGYKAGEASKLITAWGNMAGDMGKIGAAVGKFGRFAGPALAPFAIAGGIHDMISPEHSGARGVGDRIAGGLSVIGGGGTLLMAAGLLTNPVGIGIVVGAGVVAGAWALGNMVADSAWGKATGHWIANTASDAWNGASHAVSSVVKDAGSVVSGAVDGAKKFFSNPVKSLGGLFG</sequence>
<dbReference type="Proteomes" id="UP001232725">
    <property type="component" value="Unassembled WGS sequence"/>
</dbReference>